<sequence>MWLNHASRMLIMMKMYKHDFHIGDGWFGNVEWDVDGSWYTGTMYITSEYSEGVSWAMELDDVFASSEEMLEYAEQTIRENNT</sequence>
<dbReference type="InterPro" id="IPR020087">
    <property type="entry name" value="DUF5487"/>
</dbReference>
<dbReference type="RefSeq" id="YP_003734205.1">
    <property type="nucleotide sequence ID" value="NC_014260.1"/>
</dbReference>
<reference evidence="1 2" key="1">
    <citation type="journal article" date="2011" name="Arch. Virol.">
        <title>The complete genome sequence of a novel T4-like bacteriophage, IME08.</title>
        <authorList>
            <person name="Jiang H."/>
            <person name="Jiang X."/>
            <person name="Wang S."/>
            <person name="Li C."/>
            <person name="Chen B."/>
            <person name="An X."/>
            <person name="Mi Z."/>
            <person name="Chen J."/>
            <person name="Tong Y."/>
        </authorList>
    </citation>
    <scope>NUCLEOTIDE SEQUENCE [LARGE SCALE GENOMIC DNA]</scope>
</reference>
<dbReference type="KEGG" id="vg:9384614"/>
<evidence type="ECO:0000313" key="2">
    <source>
        <dbReference type="Proteomes" id="UP000201129"/>
    </source>
</evidence>
<evidence type="ECO:0000313" key="1">
    <source>
        <dbReference type="EMBL" id="ADI55384.1"/>
    </source>
</evidence>
<accession>D7RM68</accession>
<dbReference type="Proteomes" id="UP000201129">
    <property type="component" value="Segment"/>
</dbReference>
<reference evidence="1 2" key="2">
    <citation type="journal article" date="2011" name="Virol. J.">
        <title>Sequence characteristics of T4-like bacteriophage IME08 benome termini revealed by high throughput sequencing.</title>
        <authorList>
            <person name="Jiang X."/>
            <person name="Jiang H."/>
            <person name="Li C."/>
            <person name="Wang S."/>
            <person name="Mi Z."/>
            <person name="An X."/>
            <person name="Chen J."/>
            <person name="Tong Y."/>
        </authorList>
    </citation>
    <scope>NUCLEOTIDE SEQUENCE [LARGE SCALE GENOMIC DNA]</scope>
</reference>
<protein>
    <submittedName>
        <fullName evidence="1">Uncharacterized protein 46.1</fullName>
    </submittedName>
</protein>
<keyword evidence="2" id="KW-1185">Reference proteome</keyword>
<dbReference type="EMBL" id="HM071924">
    <property type="protein sequence ID" value="ADI55384.1"/>
    <property type="molecule type" value="Genomic_DNA"/>
</dbReference>
<dbReference type="OrthoDB" id="21555at10239"/>
<proteinExistence type="predicted"/>
<gene>
    <name evidence="1" type="primary">46.1</name>
</gene>
<dbReference type="Pfam" id="PF17589">
    <property type="entry name" value="DUF5487"/>
    <property type="match status" value="1"/>
</dbReference>
<organism evidence="1 2">
    <name type="scientific">Escherichia phage IME08</name>
    <dbReference type="NCBI Taxonomy" id="698728"/>
    <lineage>
        <taxon>Viruses</taxon>
        <taxon>Duplodnaviria</taxon>
        <taxon>Heunggongvirae</taxon>
        <taxon>Uroviricota</taxon>
        <taxon>Caudoviricetes</taxon>
        <taxon>Pantevenvirales</taxon>
        <taxon>Straboviridae</taxon>
        <taxon>Tevenvirinae</taxon>
        <taxon>Dhakavirus</taxon>
        <taxon>Dhakavirus ime08</taxon>
    </lineage>
</organism>
<name>D7RM68_9CAUD</name>
<dbReference type="GeneID" id="9384614"/>